<feature type="transmembrane region" description="Helical" evidence="1">
    <location>
        <begin position="573"/>
        <end position="591"/>
    </location>
</feature>
<evidence type="ECO:0000313" key="3">
    <source>
        <dbReference type="Proteomes" id="UP000765509"/>
    </source>
</evidence>
<gene>
    <name evidence="2" type="ORF">O181_003256</name>
</gene>
<dbReference type="EMBL" id="AVOT02000581">
    <property type="protein sequence ID" value="MBW0463541.1"/>
    <property type="molecule type" value="Genomic_DNA"/>
</dbReference>
<feature type="transmembrane region" description="Helical" evidence="1">
    <location>
        <begin position="491"/>
        <end position="507"/>
    </location>
</feature>
<dbReference type="Proteomes" id="UP000765509">
    <property type="component" value="Unassembled WGS sequence"/>
</dbReference>
<dbReference type="PANTHER" id="PTHR37994">
    <property type="entry name" value="ARAE_2_N DOMAIN-CONTAINING PROTEIN-RELATED"/>
    <property type="match status" value="1"/>
</dbReference>
<reference evidence="2" key="1">
    <citation type="submission" date="2021-03" db="EMBL/GenBank/DDBJ databases">
        <title>Draft genome sequence of rust myrtle Austropuccinia psidii MF-1, a brazilian biotype.</title>
        <authorList>
            <person name="Quecine M.C."/>
            <person name="Pachon D.M.R."/>
            <person name="Bonatelli M.L."/>
            <person name="Correr F.H."/>
            <person name="Franceschini L.M."/>
            <person name="Leite T.F."/>
            <person name="Margarido G.R.A."/>
            <person name="Almeida C.A."/>
            <person name="Ferrarezi J.A."/>
            <person name="Labate C.A."/>
        </authorList>
    </citation>
    <scope>NUCLEOTIDE SEQUENCE</scope>
    <source>
        <strain evidence="2">MF-1</strain>
    </source>
</reference>
<keyword evidence="3" id="KW-1185">Reference proteome</keyword>
<feature type="transmembrane region" description="Helical" evidence="1">
    <location>
        <begin position="514"/>
        <end position="535"/>
    </location>
</feature>
<accession>A0A9Q3GDZ7</accession>
<feature type="transmembrane region" description="Helical" evidence="1">
    <location>
        <begin position="633"/>
        <end position="651"/>
    </location>
</feature>
<keyword evidence="1" id="KW-1133">Transmembrane helix</keyword>
<name>A0A9Q3GDZ7_9BASI</name>
<keyword evidence="1" id="KW-0472">Membrane</keyword>
<feature type="transmembrane region" description="Helical" evidence="1">
    <location>
        <begin position="541"/>
        <end position="561"/>
    </location>
</feature>
<proteinExistence type="predicted"/>
<organism evidence="2 3">
    <name type="scientific">Austropuccinia psidii MF-1</name>
    <dbReference type="NCBI Taxonomy" id="1389203"/>
    <lineage>
        <taxon>Eukaryota</taxon>
        <taxon>Fungi</taxon>
        <taxon>Dikarya</taxon>
        <taxon>Basidiomycota</taxon>
        <taxon>Pucciniomycotina</taxon>
        <taxon>Pucciniomycetes</taxon>
        <taxon>Pucciniales</taxon>
        <taxon>Sphaerophragmiaceae</taxon>
        <taxon>Austropuccinia</taxon>
    </lineage>
</organism>
<dbReference type="AlphaFoldDB" id="A0A9Q3GDZ7"/>
<dbReference type="OrthoDB" id="2498025at2759"/>
<protein>
    <submittedName>
        <fullName evidence="2">Uncharacterized protein</fullName>
    </submittedName>
</protein>
<keyword evidence="1" id="KW-0812">Transmembrane</keyword>
<evidence type="ECO:0000313" key="2">
    <source>
        <dbReference type="EMBL" id="MBW0463541.1"/>
    </source>
</evidence>
<dbReference type="PANTHER" id="PTHR37994:SF3">
    <property type="entry name" value="ER TRANSPORTER 6TM N-TERMINAL DOMAIN-CONTAINING PROTEIN"/>
    <property type="match status" value="1"/>
</dbReference>
<sequence length="890" mass="100434">MLDLQELRSTLVSSLDHIRTFVHLIDKTYRYEIHEEQIQVRDDLVQSIRADFNIMETKLSQTVLGVSYSRWSLDDYKRIVLLIKSMQQSLITVYSSLRHIEKVDAKTFNDNFGFDGKDIRVLRKYIYVGLTEIQKELAVGSETATFVKKELELLKEIDLERGAERPQLPILAPAAGKSPEGARGKSGVNCEAAARLRDVETKIALEISEASPPTPMKRASTCNGTLVVPDVVSPASLVAQSFTTLTEEFSSRESTLPASAQVNDLIRVHWNNFQKLQYDRVGEIFLSGTLYHPQEPLILEELHVSLDLEPAKISERSMLSSQEFRTRRQRFLPLEPIVNQTKEKLTPDEYLRSLASKAATASSESLASESTKKVALHRSLIRVYSHSFAVGLFIEDLIKLREFVLATEPKAGPRKKKLHLHFLANLIKLSIFLQRSKDILAQKPQADDNNLTIREALDILEKRDHYPMKVNWLQQCLGVEKFLRSSESCCAFKVACGVIVLAIMFWSKTTRSFALDYSLNSAVITITVAITPTLGQSWLSFLLQISGQGLGLVYSMIVLEIFHNVGGYKYNPYGIVSALAVFSIPMCYMIYTTPQLFVLAVLAMNSAATTVYSEYLSNAQTDDSPPYHMGKSLATLAFALALACFLQLFVLRNPGRRNLRRAIAKVMTANTAYTLILQSYVKATIPTSPSRRPPLKVIQRVEKDLIDREIQIQNDITALMPLMKFARAEPSFVQPFNAAEYVKIARANQLILDRNRDARIAIGTSPLPDIILKEFVEKLAPYRAQALPRIKNSLYLCTSTLCSKFPLPENLNRTLEEVKFGTEIFHDALVLSSRLAHSQEGLKLVKSSEFTRYWLYLLSMTSVIYQLEAIQESAKNLFGKLEDQPFYSLS</sequence>
<comment type="caution">
    <text evidence="2">The sequence shown here is derived from an EMBL/GenBank/DDBJ whole genome shotgun (WGS) entry which is preliminary data.</text>
</comment>
<evidence type="ECO:0000256" key="1">
    <source>
        <dbReference type="SAM" id="Phobius"/>
    </source>
</evidence>